<keyword evidence="2" id="KW-0378">Hydrolase</keyword>
<dbReference type="GO" id="GO:0005975">
    <property type="term" value="P:carbohydrate metabolic process"/>
    <property type="evidence" value="ECO:0007669"/>
    <property type="project" value="InterPro"/>
</dbReference>
<accession>A0A1G7NIR0</accession>
<evidence type="ECO:0000256" key="7">
    <source>
        <dbReference type="PIRSR" id="PIRSR600514-1"/>
    </source>
</evidence>
<evidence type="ECO:0000256" key="5">
    <source>
        <dbReference type="ARBA" id="ARBA00023163"/>
    </source>
</evidence>
<keyword evidence="5" id="KW-0804">Transcription</keyword>
<evidence type="ECO:0000313" key="10">
    <source>
        <dbReference type="Proteomes" id="UP000198972"/>
    </source>
</evidence>
<dbReference type="SUPFAM" id="SSF51215">
    <property type="entry name" value="Regulatory protein AraC"/>
    <property type="match status" value="1"/>
</dbReference>
<dbReference type="RefSeq" id="WP_091231550.1">
    <property type="nucleotide sequence ID" value="NZ_FNBG01000016.1"/>
</dbReference>
<keyword evidence="4" id="KW-0238">DNA-binding</keyword>
<dbReference type="PANTHER" id="PTHR43280:SF2">
    <property type="entry name" value="HTH-TYPE TRANSCRIPTIONAL REGULATOR EXSA"/>
    <property type="match status" value="1"/>
</dbReference>
<protein>
    <submittedName>
        <fullName evidence="9">Helix-turn-helix domain-containing protein</fullName>
    </submittedName>
</protein>
<dbReference type="Pfam" id="PF01229">
    <property type="entry name" value="Glyco_hydro_39"/>
    <property type="match status" value="1"/>
</dbReference>
<dbReference type="InterPro" id="IPR000514">
    <property type="entry name" value="Glyco_hydro_39"/>
</dbReference>
<dbReference type="InterPro" id="IPR009057">
    <property type="entry name" value="Homeodomain-like_sf"/>
</dbReference>
<dbReference type="Gene3D" id="2.60.40.1500">
    <property type="entry name" value="Glycosyl hydrolase domain, family 39"/>
    <property type="match status" value="1"/>
</dbReference>
<dbReference type="InterPro" id="IPR037923">
    <property type="entry name" value="HTH-like"/>
</dbReference>
<evidence type="ECO:0000313" key="9">
    <source>
        <dbReference type="EMBL" id="SDF73995.1"/>
    </source>
</evidence>
<dbReference type="Gene3D" id="1.10.10.60">
    <property type="entry name" value="Homeodomain-like"/>
    <property type="match status" value="2"/>
</dbReference>
<dbReference type="GO" id="GO:0043565">
    <property type="term" value="F:sequence-specific DNA binding"/>
    <property type="evidence" value="ECO:0007669"/>
    <property type="project" value="InterPro"/>
</dbReference>
<proteinExistence type="inferred from homology"/>
<comment type="similarity">
    <text evidence="1">Belongs to the glycosyl hydrolase 39 family.</text>
</comment>
<dbReference type="InterPro" id="IPR017853">
    <property type="entry name" value="GH"/>
</dbReference>
<dbReference type="InterPro" id="IPR018062">
    <property type="entry name" value="HTH_AraC-typ_CS"/>
</dbReference>
<evidence type="ECO:0000256" key="2">
    <source>
        <dbReference type="ARBA" id="ARBA00022801"/>
    </source>
</evidence>
<sequence length="820" mass="96801">MKNSFIHIPYLPGCPVHFMINDYNSEEFHQHSGLEIIWLLHGKLKVTVSQNDYLLLENDLILINHFEAHQIVPKASDAYFIQLHIDSLFINKYNHDFYSMLYDLKSFKNSEDNQKPYDVIRILFSQLITRKYSHTVEINSDVLQLLGYLTFRFSKRLSLTEPENPFFYKNSNIVQQMLNRVEQDFKGKLTLSEIALEQHYNSSYLSDQFRKIVGVTFKAYLEEIRIRYSLFLLQHQEASISNVALASGFSDEKSYYKAIKNKFSLTPLQLRKKYQEQYDEGISLINHLNVELINQYAAIPIEPRMIEDNTIQMTIVKDIQTERYELKQAWNKIINIGSANTLLNQNIRDQIKEIHEEIQIEYLRFEGVFNQEMDVVQKEREGFKFNWKFINNILDYLVDIGVKPFICLSYMPPLFASKSTSFFNYQGNTSPPKEMSQWLSLVQSFMMNCINRYSHNIVSEWYFQIWTEFPVHDIHWSGTLEQYLELYKQTALLIKGISPTLKIGPAAENFHTEEHISEKLLEYCEKNEIPIDFYSCNIYHNRIKFKEWLERSITDPVDIKLIPFQYEEKNHTKNLLEKMHRMLKSNYKKDIEFIVTRWNFSWDVTNFLHDTAFMATFIIDNMLDKSVSLTNAIGYLSASDILYEWDIKNTPFFGGTGLINTEGIKKSAYYAFVFLSKLGSTVFARGKNYIMTRQGEDIQILVYNHTYPDQLFIRGEKEEKISYDIFEESNDLLLNIHLKNIYGTYKCKQYSLNRHNGSAYDEWIRMGEYVDLNHEETDYLKNISRPSLKLKQLALQGDLHLALHVPVHGVECILLNKFYN</sequence>
<dbReference type="Gene3D" id="3.20.20.80">
    <property type="entry name" value="Glycosidases"/>
    <property type="match status" value="1"/>
</dbReference>
<reference evidence="9 10" key="1">
    <citation type="submission" date="2016-10" db="EMBL/GenBank/DDBJ databases">
        <authorList>
            <person name="de Groot N.N."/>
        </authorList>
    </citation>
    <scope>NUCLEOTIDE SEQUENCE [LARGE SCALE GENOMIC DNA]</scope>
    <source>
        <strain evidence="9 10">DSM 28129</strain>
    </source>
</reference>
<dbReference type="OrthoDB" id="9776971at2"/>
<dbReference type="Proteomes" id="UP000198972">
    <property type="component" value="Unassembled WGS sequence"/>
</dbReference>
<dbReference type="GO" id="GO:0003700">
    <property type="term" value="F:DNA-binding transcription factor activity"/>
    <property type="evidence" value="ECO:0007669"/>
    <property type="project" value="InterPro"/>
</dbReference>
<evidence type="ECO:0000256" key="1">
    <source>
        <dbReference type="ARBA" id="ARBA00008875"/>
    </source>
</evidence>
<dbReference type="SUPFAM" id="SSF51445">
    <property type="entry name" value="(Trans)glycosidases"/>
    <property type="match status" value="1"/>
</dbReference>
<feature type="active site" description="Proton donor" evidence="7">
    <location>
        <position position="468"/>
    </location>
</feature>
<feature type="domain" description="HTH araC/xylS-type" evidence="8">
    <location>
        <begin position="175"/>
        <end position="273"/>
    </location>
</feature>
<evidence type="ECO:0000256" key="6">
    <source>
        <dbReference type="ARBA" id="ARBA00023295"/>
    </source>
</evidence>
<dbReference type="SMART" id="SM00342">
    <property type="entry name" value="HTH_ARAC"/>
    <property type="match status" value="1"/>
</dbReference>
<keyword evidence="6" id="KW-0326">Glycosidase</keyword>
<gene>
    <name evidence="9" type="ORF">SAMN04488542_11617</name>
</gene>
<dbReference type="GO" id="GO:0004553">
    <property type="term" value="F:hydrolase activity, hydrolyzing O-glycosyl compounds"/>
    <property type="evidence" value="ECO:0007669"/>
    <property type="project" value="InterPro"/>
</dbReference>
<name>A0A1G7NIR0_9BACL</name>
<dbReference type="PROSITE" id="PS00041">
    <property type="entry name" value="HTH_ARAC_FAMILY_1"/>
    <property type="match status" value="1"/>
</dbReference>
<dbReference type="Pfam" id="PF12833">
    <property type="entry name" value="HTH_18"/>
    <property type="match status" value="1"/>
</dbReference>
<dbReference type="InterPro" id="IPR018060">
    <property type="entry name" value="HTH_AraC"/>
</dbReference>
<organism evidence="9 10">
    <name type="scientific">Fontibacillus panacisegetis</name>
    <dbReference type="NCBI Taxonomy" id="670482"/>
    <lineage>
        <taxon>Bacteria</taxon>
        <taxon>Bacillati</taxon>
        <taxon>Bacillota</taxon>
        <taxon>Bacilli</taxon>
        <taxon>Bacillales</taxon>
        <taxon>Paenibacillaceae</taxon>
        <taxon>Fontibacillus</taxon>
    </lineage>
</organism>
<keyword evidence="10" id="KW-1185">Reference proteome</keyword>
<dbReference type="STRING" id="670482.SAMN04488542_11617"/>
<evidence type="ECO:0000256" key="3">
    <source>
        <dbReference type="ARBA" id="ARBA00023015"/>
    </source>
</evidence>
<dbReference type="SUPFAM" id="SSF51011">
    <property type="entry name" value="Glycosyl hydrolase domain"/>
    <property type="match status" value="1"/>
</dbReference>
<dbReference type="EMBL" id="FNBG01000016">
    <property type="protein sequence ID" value="SDF73995.1"/>
    <property type="molecule type" value="Genomic_DNA"/>
</dbReference>
<evidence type="ECO:0000259" key="8">
    <source>
        <dbReference type="PROSITE" id="PS01124"/>
    </source>
</evidence>
<dbReference type="PANTHER" id="PTHR43280">
    <property type="entry name" value="ARAC-FAMILY TRANSCRIPTIONAL REGULATOR"/>
    <property type="match status" value="1"/>
</dbReference>
<keyword evidence="3" id="KW-0805">Transcription regulation</keyword>
<dbReference type="PROSITE" id="PS01124">
    <property type="entry name" value="HTH_ARAC_FAMILY_2"/>
    <property type="match status" value="1"/>
</dbReference>
<dbReference type="SUPFAM" id="SSF46689">
    <property type="entry name" value="Homeodomain-like"/>
    <property type="match status" value="2"/>
</dbReference>
<dbReference type="InterPro" id="IPR049166">
    <property type="entry name" value="GH39_cat"/>
</dbReference>
<evidence type="ECO:0000256" key="4">
    <source>
        <dbReference type="ARBA" id="ARBA00023125"/>
    </source>
</evidence>
<dbReference type="AlphaFoldDB" id="A0A1G7NIR0"/>
<dbReference type="PRINTS" id="PR00745">
    <property type="entry name" value="GLHYDRLASE39"/>
</dbReference>